<reference evidence="1" key="1">
    <citation type="submission" date="2016-01" db="EMBL/GenBank/DDBJ databases">
        <authorList>
            <person name="Peeters Charlotte."/>
        </authorList>
    </citation>
    <scope>NUCLEOTIDE SEQUENCE</scope>
    <source>
        <strain evidence="1">LMG 22936</strain>
    </source>
</reference>
<dbReference type="EMBL" id="FCNZ02000002">
    <property type="protein sequence ID" value="SAL17756.1"/>
    <property type="molecule type" value="Genomic_DNA"/>
</dbReference>
<gene>
    <name evidence="1" type="ORF">AWB66_00798</name>
</gene>
<organism evidence="1 2">
    <name type="scientific">Caballeronia telluris</name>
    <dbReference type="NCBI Taxonomy" id="326475"/>
    <lineage>
        <taxon>Bacteria</taxon>
        <taxon>Pseudomonadati</taxon>
        <taxon>Pseudomonadota</taxon>
        <taxon>Betaproteobacteria</taxon>
        <taxon>Burkholderiales</taxon>
        <taxon>Burkholderiaceae</taxon>
        <taxon>Caballeronia</taxon>
    </lineage>
</organism>
<dbReference type="Proteomes" id="UP000054717">
    <property type="component" value="Unassembled WGS sequence"/>
</dbReference>
<name>A0A158FCX0_9BURK</name>
<evidence type="ECO:0000313" key="1">
    <source>
        <dbReference type="EMBL" id="SAL17756.1"/>
    </source>
</evidence>
<proteinExistence type="predicted"/>
<accession>A0A158FCX0</accession>
<dbReference type="RefSeq" id="WP_087629107.1">
    <property type="nucleotide sequence ID" value="NZ_FCNZ02000002.1"/>
</dbReference>
<dbReference type="AlphaFoldDB" id="A0A158FCX0"/>
<sequence length="82" mass="8724">MLNPSKSDCIAILSAASRVSDADPLLPLDYTNLGLSRNAMQTAAAFLTERGCFTRYTYDVGGIAVGCLSLQGRLRLDQLANG</sequence>
<evidence type="ECO:0000313" key="2">
    <source>
        <dbReference type="Proteomes" id="UP000054717"/>
    </source>
</evidence>
<comment type="caution">
    <text evidence="1">The sequence shown here is derived from an EMBL/GenBank/DDBJ whole genome shotgun (WGS) entry which is preliminary data.</text>
</comment>
<keyword evidence="2" id="KW-1185">Reference proteome</keyword>
<protein>
    <submittedName>
        <fullName evidence="1">Uncharacterized protein</fullName>
    </submittedName>
</protein>